<comment type="caution">
    <text evidence="2">The sequence shown here is derived from an EMBL/GenBank/DDBJ whole genome shotgun (WGS) entry which is preliminary data.</text>
</comment>
<dbReference type="Pfam" id="PF00144">
    <property type="entry name" value="Beta-lactamase"/>
    <property type="match status" value="1"/>
</dbReference>
<dbReference type="Gene3D" id="3.40.710.10">
    <property type="entry name" value="DD-peptidase/beta-lactamase superfamily"/>
    <property type="match status" value="1"/>
</dbReference>
<sequence length="113" mass="12566">MITSTITLALIEDGKLSLTDNLSELLPEHFLAIDKNKLKHITIDTLLSHRSGLPNYPSNVSRIDGDPMNGGYSEQQLLQALKNLPLKHEPNSKFAYANFNYALLGYILSKKIG</sequence>
<feature type="domain" description="Beta-lactamase-related" evidence="1">
    <location>
        <begin position="2"/>
        <end position="109"/>
    </location>
</feature>
<dbReference type="AlphaFoldDB" id="A0A9W4QST8"/>
<dbReference type="Proteomes" id="UP001152485">
    <property type="component" value="Unassembled WGS sequence"/>
</dbReference>
<evidence type="ECO:0000313" key="2">
    <source>
        <dbReference type="EMBL" id="CAH9051666.1"/>
    </source>
</evidence>
<dbReference type="RefSeq" id="WP_261592772.1">
    <property type="nucleotide sequence ID" value="NZ_CAMAPC010000002.1"/>
</dbReference>
<keyword evidence="4" id="KW-1185">Reference proteome</keyword>
<dbReference type="Proteomes" id="UP001152467">
    <property type="component" value="Unassembled WGS sequence"/>
</dbReference>
<organism evidence="2 4">
    <name type="scientific">Pseudoalteromonas holothuriae</name>
    <dbReference type="NCBI Taxonomy" id="2963714"/>
    <lineage>
        <taxon>Bacteria</taxon>
        <taxon>Pseudomonadati</taxon>
        <taxon>Pseudomonadota</taxon>
        <taxon>Gammaproteobacteria</taxon>
        <taxon>Alteromonadales</taxon>
        <taxon>Pseudoalteromonadaceae</taxon>
        <taxon>Pseudoalteromonas</taxon>
    </lineage>
</organism>
<proteinExistence type="predicted"/>
<dbReference type="InterPro" id="IPR012338">
    <property type="entry name" value="Beta-lactam/transpept-like"/>
</dbReference>
<name>A0A9W4QST8_9GAMM</name>
<protein>
    <recommendedName>
        <fullName evidence="1">Beta-lactamase-related domain-containing protein</fullName>
    </recommendedName>
</protein>
<dbReference type="InterPro" id="IPR001466">
    <property type="entry name" value="Beta-lactam-related"/>
</dbReference>
<reference evidence="2 5" key="1">
    <citation type="submission" date="2022-07" db="EMBL/GenBank/DDBJ databases">
        <authorList>
            <person name="Criscuolo A."/>
        </authorList>
    </citation>
    <scope>NUCLEOTIDE SEQUENCE</scope>
    <source>
        <strain evidence="5">CIP 111951</strain>
        <strain evidence="2">CIP111854</strain>
        <strain evidence="3">CIP111951</strain>
    </source>
</reference>
<dbReference type="EMBL" id="CAMAPC010000002">
    <property type="protein sequence ID" value="CAH9051666.1"/>
    <property type="molecule type" value="Genomic_DNA"/>
</dbReference>
<accession>A0A9W4QST8</accession>
<evidence type="ECO:0000313" key="4">
    <source>
        <dbReference type="Proteomes" id="UP001152467"/>
    </source>
</evidence>
<evidence type="ECO:0000313" key="5">
    <source>
        <dbReference type="Proteomes" id="UP001152485"/>
    </source>
</evidence>
<dbReference type="PANTHER" id="PTHR46825:SF9">
    <property type="entry name" value="BETA-LACTAMASE-RELATED DOMAIN-CONTAINING PROTEIN"/>
    <property type="match status" value="1"/>
</dbReference>
<dbReference type="InterPro" id="IPR050491">
    <property type="entry name" value="AmpC-like"/>
</dbReference>
<dbReference type="EMBL" id="CAMAPD010000006">
    <property type="protein sequence ID" value="CAH9057176.1"/>
    <property type="molecule type" value="Genomic_DNA"/>
</dbReference>
<evidence type="ECO:0000313" key="3">
    <source>
        <dbReference type="EMBL" id="CAH9057176.1"/>
    </source>
</evidence>
<evidence type="ECO:0000259" key="1">
    <source>
        <dbReference type="Pfam" id="PF00144"/>
    </source>
</evidence>
<dbReference type="PANTHER" id="PTHR46825">
    <property type="entry name" value="D-ALANYL-D-ALANINE-CARBOXYPEPTIDASE/ENDOPEPTIDASE AMPH"/>
    <property type="match status" value="1"/>
</dbReference>
<dbReference type="SUPFAM" id="SSF56601">
    <property type="entry name" value="beta-lactamase/transpeptidase-like"/>
    <property type="match status" value="1"/>
</dbReference>
<gene>
    <name evidence="2" type="ORF">PSECIP111854_00801</name>
    <name evidence="3" type="ORF">PSECIP111951_01613</name>
</gene>